<sequence>GGGVVNHLTGQQSFRDEPTLTYYFLQEEGFGGFEDSQMEEESEPVDAAVTERQKDDVLCFYHRWIAVKAKSCIPPCLCVRETTDERTSATSRRSLVAVCAGSSNKLLFILDEVSGFLVDLDSGASCQFQPWTFCAKVNLEKSPGTSATPPPTLLGLSNSMKSEESQQEQLKILFMKSAKSSTNIVVVLFTSSNARPRLELRRSRRKILLKVLDSDNLTFPFNCTLSLGCGFDPHWLETWAPPPMGPSPVRGAKGSFVYPVATGVEPWLPLGRAAQAQWEEAEEDDEDQAMLADVSPQYCEASGGPECGGCSSERAGLQHGSNSEYGGGSSVDLYKSWIQGPVQSLDCTIVSMSQTTSSVSLCETLVRTGRSEEMEKRELTFPSDLESLQELAKTLKFYKTENYSYVLLLFCSAYLYKQSFAIPGSSFLNMLGGAIFGPWVGLMLTCLLATFGSTFCFLLSSTFGKQYVVYFFPEKVALLQMKVEENRSSLFFFLLFLRFFPMTPNWFLNITCPVLNIPLSIFFFSVLIGLIPYNFICVRTGSVLSQMSSLDDIFSWGTLTQLLAIALMALLPGALIKRYGATHLKLDGVASNGTSRDRKSR</sequence>
<organism evidence="9 10">
    <name type="scientific">Gambusia affinis</name>
    <name type="common">Western mosquitofish</name>
    <name type="synonym">Heterandria affinis</name>
    <dbReference type="NCBI Taxonomy" id="33528"/>
    <lineage>
        <taxon>Eukaryota</taxon>
        <taxon>Metazoa</taxon>
        <taxon>Chordata</taxon>
        <taxon>Craniata</taxon>
        <taxon>Vertebrata</taxon>
        <taxon>Euteleostomi</taxon>
        <taxon>Actinopterygii</taxon>
        <taxon>Neopterygii</taxon>
        <taxon>Teleostei</taxon>
        <taxon>Neoteleostei</taxon>
        <taxon>Acanthomorphata</taxon>
        <taxon>Ovalentaria</taxon>
        <taxon>Atherinomorphae</taxon>
        <taxon>Cyprinodontiformes</taxon>
        <taxon>Poeciliidae</taxon>
        <taxon>Poeciliinae</taxon>
        <taxon>Gambusia</taxon>
    </lineage>
</organism>
<evidence type="ECO:0000313" key="10">
    <source>
        <dbReference type="Proteomes" id="UP000250572"/>
    </source>
</evidence>
<accession>A0A315VV67</accession>
<proteinExistence type="inferred from homology"/>
<evidence type="ECO:0000256" key="4">
    <source>
        <dbReference type="ARBA" id="ARBA00022989"/>
    </source>
</evidence>
<comment type="caution">
    <text evidence="9">The sequence shown here is derived from an EMBL/GenBank/DDBJ whole genome shotgun (WGS) entry which is preliminary data.</text>
</comment>
<evidence type="ECO:0000256" key="7">
    <source>
        <dbReference type="SAM" id="Phobius"/>
    </source>
</evidence>
<gene>
    <name evidence="9" type="ORF">CCH79_00020460</name>
</gene>
<comment type="similarity">
    <text evidence="6">Belongs to the TMEM41 family.</text>
</comment>
<dbReference type="EMBL" id="NHOQ01001179">
    <property type="protein sequence ID" value="PWA26316.1"/>
    <property type="molecule type" value="Genomic_DNA"/>
</dbReference>
<protein>
    <recommendedName>
        <fullName evidence="8">VTT domain-containing protein</fullName>
    </recommendedName>
</protein>
<feature type="non-terminal residue" evidence="9">
    <location>
        <position position="601"/>
    </location>
</feature>
<dbReference type="AlphaFoldDB" id="A0A315VV67"/>
<keyword evidence="2 7" id="KW-0812">Transmembrane</keyword>
<keyword evidence="5 7" id="KW-0472">Membrane</keyword>
<dbReference type="PANTHER" id="PTHR43220:SF21">
    <property type="entry name" value="TRANSMEMBRANE PROTEIN 41A"/>
    <property type="match status" value="1"/>
</dbReference>
<reference evidence="9 10" key="1">
    <citation type="journal article" date="2018" name="G3 (Bethesda)">
        <title>A High-Quality Reference Genome for the Invasive Mosquitofish Gambusia affinis Using a Chicago Library.</title>
        <authorList>
            <person name="Hoffberg S.L."/>
            <person name="Troendle N.J."/>
            <person name="Glenn T.C."/>
            <person name="Mahmud O."/>
            <person name="Louha S."/>
            <person name="Chalopin D."/>
            <person name="Bennetzen J.L."/>
            <person name="Mauricio R."/>
        </authorList>
    </citation>
    <scope>NUCLEOTIDE SEQUENCE [LARGE SCALE GENOMIC DNA]</scope>
    <source>
        <strain evidence="9">NE01/NJP1002.9</strain>
        <tissue evidence="9">Muscle</tissue>
    </source>
</reference>
<name>A0A315VV67_GAMAF</name>
<comment type="subcellular location">
    <subcellularLocation>
        <location evidence="1">Membrane</location>
        <topology evidence="1">Multi-pass membrane protein</topology>
    </subcellularLocation>
</comment>
<dbReference type="PANTHER" id="PTHR43220">
    <property type="match status" value="1"/>
</dbReference>
<dbReference type="InterPro" id="IPR045014">
    <property type="entry name" value="TM41A/B"/>
</dbReference>
<feature type="transmembrane region" description="Helical" evidence="7">
    <location>
        <begin position="553"/>
        <end position="576"/>
    </location>
</feature>
<feature type="transmembrane region" description="Helical" evidence="7">
    <location>
        <begin position="434"/>
        <end position="460"/>
    </location>
</feature>
<evidence type="ECO:0000256" key="1">
    <source>
        <dbReference type="ARBA" id="ARBA00004141"/>
    </source>
</evidence>
<feature type="non-terminal residue" evidence="9">
    <location>
        <position position="1"/>
    </location>
</feature>
<keyword evidence="3" id="KW-0732">Signal</keyword>
<dbReference type="Proteomes" id="UP000250572">
    <property type="component" value="Unassembled WGS sequence"/>
</dbReference>
<dbReference type="STRING" id="33528.ENSGAFP00000013326"/>
<keyword evidence="4 7" id="KW-1133">Transmembrane helix</keyword>
<evidence type="ECO:0000256" key="2">
    <source>
        <dbReference type="ARBA" id="ARBA00022692"/>
    </source>
</evidence>
<keyword evidence="10" id="KW-1185">Reference proteome</keyword>
<evidence type="ECO:0000256" key="3">
    <source>
        <dbReference type="ARBA" id="ARBA00022729"/>
    </source>
</evidence>
<dbReference type="Pfam" id="PF09335">
    <property type="entry name" value="VTT_dom"/>
    <property type="match status" value="1"/>
</dbReference>
<evidence type="ECO:0000259" key="8">
    <source>
        <dbReference type="Pfam" id="PF09335"/>
    </source>
</evidence>
<evidence type="ECO:0000256" key="6">
    <source>
        <dbReference type="ARBA" id="ARBA00025797"/>
    </source>
</evidence>
<evidence type="ECO:0000313" key="9">
    <source>
        <dbReference type="EMBL" id="PWA26316.1"/>
    </source>
</evidence>
<feature type="transmembrane region" description="Helical" evidence="7">
    <location>
        <begin position="515"/>
        <end position="533"/>
    </location>
</feature>
<evidence type="ECO:0000256" key="5">
    <source>
        <dbReference type="ARBA" id="ARBA00023136"/>
    </source>
</evidence>
<dbReference type="GO" id="GO:0016020">
    <property type="term" value="C:membrane"/>
    <property type="evidence" value="ECO:0007669"/>
    <property type="project" value="UniProtKB-SubCell"/>
</dbReference>
<feature type="domain" description="VTT" evidence="8">
    <location>
        <begin position="422"/>
        <end position="542"/>
    </location>
</feature>
<dbReference type="InterPro" id="IPR032816">
    <property type="entry name" value="VTT_dom"/>
</dbReference>